<keyword evidence="2" id="KW-1185">Reference proteome</keyword>
<dbReference type="AlphaFoldDB" id="A0A453A593"/>
<dbReference type="EnsemblPlants" id="AET1Gv21043500.17">
    <property type="protein sequence ID" value="AET1Gv21043500.17"/>
    <property type="gene ID" value="AET1Gv21043500"/>
</dbReference>
<evidence type="ECO:0000313" key="2">
    <source>
        <dbReference type="Proteomes" id="UP000015105"/>
    </source>
</evidence>
<reference evidence="1" key="5">
    <citation type="journal article" date="2021" name="G3 (Bethesda)">
        <title>Aegilops tauschii genome assembly Aet v5.0 features greater sequence contiguity and improved annotation.</title>
        <authorList>
            <person name="Wang L."/>
            <person name="Zhu T."/>
            <person name="Rodriguez J.C."/>
            <person name="Deal K.R."/>
            <person name="Dubcovsky J."/>
            <person name="McGuire P.E."/>
            <person name="Lux T."/>
            <person name="Spannagl M."/>
            <person name="Mayer K.F.X."/>
            <person name="Baldrich P."/>
            <person name="Meyers B.C."/>
            <person name="Huo N."/>
            <person name="Gu Y.Q."/>
            <person name="Zhou H."/>
            <person name="Devos K.M."/>
            <person name="Bennetzen J.L."/>
            <person name="Unver T."/>
            <person name="Budak H."/>
            <person name="Gulick P.J."/>
            <person name="Galiba G."/>
            <person name="Kalapos B."/>
            <person name="Nelson D.R."/>
            <person name="Li P."/>
            <person name="You F.M."/>
            <person name="Luo M.C."/>
            <person name="Dvorak J."/>
        </authorList>
    </citation>
    <scope>NUCLEOTIDE SEQUENCE [LARGE SCALE GENOMIC DNA]</scope>
    <source>
        <strain evidence="1">cv. AL8/78</strain>
    </source>
</reference>
<protein>
    <submittedName>
        <fullName evidence="1">Uncharacterized protein</fullName>
    </submittedName>
</protein>
<name>A0A453A593_AEGTS</name>
<reference evidence="1" key="3">
    <citation type="journal article" date="2017" name="Nature">
        <title>Genome sequence of the progenitor of the wheat D genome Aegilops tauschii.</title>
        <authorList>
            <person name="Luo M.C."/>
            <person name="Gu Y.Q."/>
            <person name="Puiu D."/>
            <person name="Wang H."/>
            <person name="Twardziok S.O."/>
            <person name="Deal K.R."/>
            <person name="Huo N."/>
            <person name="Zhu T."/>
            <person name="Wang L."/>
            <person name="Wang Y."/>
            <person name="McGuire P.E."/>
            <person name="Liu S."/>
            <person name="Long H."/>
            <person name="Ramasamy R.K."/>
            <person name="Rodriguez J.C."/>
            <person name="Van S.L."/>
            <person name="Yuan L."/>
            <person name="Wang Z."/>
            <person name="Xia Z."/>
            <person name="Xiao L."/>
            <person name="Anderson O.D."/>
            <person name="Ouyang S."/>
            <person name="Liang Y."/>
            <person name="Zimin A.V."/>
            <person name="Pertea G."/>
            <person name="Qi P."/>
            <person name="Bennetzen J.L."/>
            <person name="Dai X."/>
            <person name="Dawson M.W."/>
            <person name="Muller H.G."/>
            <person name="Kugler K."/>
            <person name="Rivarola-Duarte L."/>
            <person name="Spannagl M."/>
            <person name="Mayer K.F.X."/>
            <person name="Lu F.H."/>
            <person name="Bevan M.W."/>
            <person name="Leroy P."/>
            <person name="Li P."/>
            <person name="You F.M."/>
            <person name="Sun Q."/>
            <person name="Liu Z."/>
            <person name="Lyons E."/>
            <person name="Wicker T."/>
            <person name="Salzberg S.L."/>
            <person name="Devos K.M."/>
            <person name="Dvorak J."/>
        </authorList>
    </citation>
    <scope>NUCLEOTIDE SEQUENCE [LARGE SCALE GENOMIC DNA]</scope>
    <source>
        <strain evidence="1">cv. AL8/78</strain>
    </source>
</reference>
<reference evidence="2" key="2">
    <citation type="journal article" date="2017" name="Nat. Plants">
        <title>The Aegilops tauschii genome reveals multiple impacts of transposons.</title>
        <authorList>
            <person name="Zhao G."/>
            <person name="Zou C."/>
            <person name="Li K."/>
            <person name="Wang K."/>
            <person name="Li T."/>
            <person name="Gao L."/>
            <person name="Zhang X."/>
            <person name="Wang H."/>
            <person name="Yang Z."/>
            <person name="Liu X."/>
            <person name="Jiang W."/>
            <person name="Mao L."/>
            <person name="Kong X."/>
            <person name="Jiao Y."/>
            <person name="Jia J."/>
        </authorList>
    </citation>
    <scope>NUCLEOTIDE SEQUENCE [LARGE SCALE GENOMIC DNA]</scope>
    <source>
        <strain evidence="2">cv. AL8/78</strain>
    </source>
</reference>
<sequence length="118" mass="13006">MHVALSQSSSLARPLGNPSALHKLATIHQAGAPHPLWILRLKQAPIFPAKFNAFLIRDSPHFPAKPSTNIQTSLKEDNKRKTSMQDIYHAKSIVLSSSTDVLIVLPPLFAPRSPTQRV</sequence>
<organism evidence="1 2">
    <name type="scientific">Aegilops tauschii subsp. strangulata</name>
    <name type="common">Goatgrass</name>
    <dbReference type="NCBI Taxonomy" id="200361"/>
    <lineage>
        <taxon>Eukaryota</taxon>
        <taxon>Viridiplantae</taxon>
        <taxon>Streptophyta</taxon>
        <taxon>Embryophyta</taxon>
        <taxon>Tracheophyta</taxon>
        <taxon>Spermatophyta</taxon>
        <taxon>Magnoliopsida</taxon>
        <taxon>Liliopsida</taxon>
        <taxon>Poales</taxon>
        <taxon>Poaceae</taxon>
        <taxon>BOP clade</taxon>
        <taxon>Pooideae</taxon>
        <taxon>Triticodae</taxon>
        <taxon>Triticeae</taxon>
        <taxon>Triticinae</taxon>
        <taxon>Aegilops</taxon>
    </lineage>
</organism>
<reference evidence="1" key="4">
    <citation type="submission" date="2019-03" db="UniProtKB">
        <authorList>
            <consortium name="EnsemblPlants"/>
        </authorList>
    </citation>
    <scope>IDENTIFICATION</scope>
</reference>
<accession>A0A453A593</accession>
<dbReference type="Proteomes" id="UP000015105">
    <property type="component" value="Chromosome 1D"/>
</dbReference>
<reference evidence="2" key="1">
    <citation type="journal article" date="2014" name="Science">
        <title>Ancient hybridizations among the ancestral genomes of bread wheat.</title>
        <authorList>
            <consortium name="International Wheat Genome Sequencing Consortium,"/>
            <person name="Marcussen T."/>
            <person name="Sandve S.R."/>
            <person name="Heier L."/>
            <person name="Spannagl M."/>
            <person name="Pfeifer M."/>
            <person name="Jakobsen K.S."/>
            <person name="Wulff B.B."/>
            <person name="Steuernagel B."/>
            <person name="Mayer K.F."/>
            <person name="Olsen O.A."/>
        </authorList>
    </citation>
    <scope>NUCLEOTIDE SEQUENCE [LARGE SCALE GENOMIC DNA]</scope>
    <source>
        <strain evidence="2">cv. AL8/78</strain>
    </source>
</reference>
<evidence type="ECO:0000313" key="1">
    <source>
        <dbReference type="EnsemblPlants" id="AET1Gv21043500.17"/>
    </source>
</evidence>
<dbReference type="Gramene" id="AET1Gv21043500.17">
    <property type="protein sequence ID" value="AET1Gv21043500.17"/>
    <property type="gene ID" value="AET1Gv21043500"/>
</dbReference>
<proteinExistence type="predicted"/>